<dbReference type="GO" id="GO:0016874">
    <property type="term" value="F:ligase activity"/>
    <property type="evidence" value="ECO:0007669"/>
    <property type="project" value="UniProtKB-KW"/>
</dbReference>
<evidence type="ECO:0000313" key="2">
    <source>
        <dbReference type="EMBL" id="KER06115.1"/>
    </source>
</evidence>
<dbReference type="AlphaFoldDB" id="A0A081S5B2"/>
<keyword evidence="3" id="KW-1185">Reference proteome</keyword>
<dbReference type="EC" id="6.2.1.19" evidence="2"/>
<organism evidence="2 3">
    <name type="scientific">Marine Group I thaumarchaeote SCGC AAA799-E16</name>
    <dbReference type="NCBI Taxonomy" id="1502292"/>
    <lineage>
        <taxon>Archaea</taxon>
        <taxon>Nitrososphaerota</taxon>
        <taxon>Marine Group I</taxon>
    </lineage>
</organism>
<evidence type="ECO:0000259" key="1">
    <source>
        <dbReference type="Pfam" id="PF04443"/>
    </source>
</evidence>
<evidence type="ECO:0000313" key="3">
    <source>
        <dbReference type="Proteomes" id="UP000028027"/>
    </source>
</evidence>
<sequence>MKAIEESKIHTLLELKPFENNQEQKNKIFLEAMKESLLHHFQNSIEFKKICKKKDFDFKKDFTLEQIPFFPVSIFKKFELISIPKEDVFKTIFSSATTSKTPSKIFLDRTTSERQTKALVSIMSDFLQEKMDFCILDTKDTNSSSNEVKSRSSAIRGFLPFMNSIKFLLNEDLQINNLELESIQSSNQYCFFGFTWLIYKIISENKGNHKIKDILSKIESPFILHLGGWKKLTDLKISREKFYQEICKFFNTEETKIIDIYGMTEQLGTIYPDCQFGNKHVSAYSDIIIRNPSTLESESVGKSGLIQLLSPIPHSYPGISILSDDFGHLEGIDDCPCGRKGKYFRFDKRSESADLKGCGDTID</sequence>
<feature type="domain" description="Acyl-protein synthetase LuxE" evidence="1">
    <location>
        <begin position="11"/>
        <end position="362"/>
    </location>
</feature>
<dbReference type="InterPro" id="IPR007534">
    <property type="entry name" value="LuxE"/>
</dbReference>
<proteinExistence type="predicted"/>
<dbReference type="GO" id="GO:0008218">
    <property type="term" value="P:bioluminescence"/>
    <property type="evidence" value="ECO:0007669"/>
    <property type="project" value="InterPro"/>
</dbReference>
<gene>
    <name evidence="2" type="primary">luxE</name>
    <name evidence="2" type="ORF">AAA799E16_01214</name>
</gene>
<dbReference type="Proteomes" id="UP000028027">
    <property type="component" value="Unassembled WGS sequence"/>
</dbReference>
<name>A0A081S5B2_9ARCH</name>
<dbReference type="Pfam" id="PF04443">
    <property type="entry name" value="LuxE"/>
    <property type="match status" value="1"/>
</dbReference>
<comment type="caution">
    <text evidence="2">The sequence shown here is derived from an EMBL/GenBank/DDBJ whole genome shotgun (WGS) entry which is preliminary data.</text>
</comment>
<dbReference type="EMBL" id="JNVL01000016">
    <property type="protein sequence ID" value="KER06115.1"/>
    <property type="molecule type" value="Genomic_DNA"/>
</dbReference>
<keyword evidence="2" id="KW-0436">Ligase</keyword>
<reference evidence="2 3" key="1">
    <citation type="submission" date="2014-06" db="EMBL/GenBank/DDBJ databases">
        <authorList>
            <person name="Ngugi D.K."/>
            <person name="Blom J."/>
            <person name="Alam I."/>
            <person name="Rashid M."/>
            <person name="Ba Alawi W."/>
            <person name="Zhang G."/>
            <person name="Hikmawan T."/>
            <person name="Guan Y."/>
            <person name="Antunes A."/>
            <person name="Siam R."/>
            <person name="Eldorry H."/>
            <person name="Bajic V."/>
            <person name="Stingl U."/>
        </authorList>
    </citation>
    <scope>NUCLEOTIDE SEQUENCE [LARGE SCALE GENOMIC DNA]</scope>
    <source>
        <strain evidence="2">SCGC AAA799-E16</strain>
    </source>
</reference>
<protein>
    <submittedName>
        <fullName evidence="2">Long-chain-fatty-acid--luciferin-component ligase protein</fullName>
        <ecNumber evidence="2">6.2.1.19</ecNumber>
    </submittedName>
</protein>
<accession>A0A081S5B2</accession>